<protein>
    <recommendedName>
        <fullName evidence="3">ABC transporter domain-containing protein</fullName>
    </recommendedName>
</protein>
<dbReference type="PANTHER" id="PTHR43158">
    <property type="entry name" value="SKFA PEPTIDE EXPORT ATP-BINDING PROTEIN SKFE"/>
    <property type="match status" value="1"/>
</dbReference>
<reference evidence="5" key="2">
    <citation type="journal article" date="2018" name="BMC Genomics">
        <title>Genomic insights into host adaptation between the wheat stripe rust pathogen (Puccinia striiformis f. sp. tritici) and the barley stripe rust pathogen (Puccinia striiformis f. sp. hordei).</title>
        <authorList>
            <person name="Xia C."/>
            <person name="Wang M."/>
            <person name="Yin C."/>
            <person name="Cornejo O.E."/>
            <person name="Hulbert S.H."/>
            <person name="Chen X."/>
        </authorList>
    </citation>
    <scope>NUCLEOTIDE SEQUENCE [LARGE SCALE GENOMIC DNA]</scope>
    <source>
        <strain evidence="5">93TX-2</strain>
    </source>
</reference>
<keyword evidence="5" id="KW-1185">Reference proteome</keyword>
<dbReference type="GO" id="GO:0005524">
    <property type="term" value="F:ATP binding"/>
    <property type="evidence" value="ECO:0007669"/>
    <property type="project" value="UniProtKB-KW"/>
</dbReference>
<feature type="domain" description="ABC transporter" evidence="3">
    <location>
        <begin position="14"/>
        <end position="304"/>
    </location>
</feature>
<dbReference type="EMBL" id="PKSM01000099">
    <property type="protein sequence ID" value="POW13126.1"/>
    <property type="molecule type" value="Genomic_DNA"/>
</dbReference>
<dbReference type="Gene3D" id="3.40.50.300">
    <property type="entry name" value="P-loop containing nucleotide triphosphate hydrolases"/>
    <property type="match status" value="2"/>
</dbReference>
<comment type="caution">
    <text evidence="4">The sequence shown here is derived from an EMBL/GenBank/DDBJ whole genome shotgun (WGS) entry which is preliminary data.</text>
</comment>
<evidence type="ECO:0000256" key="1">
    <source>
        <dbReference type="ARBA" id="ARBA00022741"/>
    </source>
</evidence>
<dbReference type="Pfam" id="PF00005">
    <property type="entry name" value="ABC_tran"/>
    <property type="match status" value="1"/>
</dbReference>
<sequence length="359" mass="40154">MSAEGQPERVSPAVEVSDLNFRFNPECTDVLRDVNLVLERGSRCLLIGANGAGKLISLVIFTVNGAQRPDFMKPSPFKNCGHLPTAGKSTLLQILAGKRMTKSKAKALGEDVFFNTPAVSQYSIYSEIDFTQVLILSVEYSSCSYFHQGVAYLGTEWASNMVVRSDLVVSHFLDSVGGYRHKARRDRLLNILDVDLDWHMHQISDGERRRVQIVQGLMAPWKLLLLDEVTVDLDVMVRQELLQFLIEDTKTRDCTTHVCHLQIGSTTTPKPISWPVSTTSPESHPGIPLEALNQIASPDRIGSKLLVLALHWLKEDRLIRLKLEAEGDPAFKKRGALPESSVPTDSEVFYRKYDYTNSA</sequence>
<dbReference type="PANTHER" id="PTHR43158:SF2">
    <property type="entry name" value="SKFA PEPTIDE EXPORT ATP-BINDING PROTEIN SKFE"/>
    <property type="match status" value="1"/>
</dbReference>
<gene>
    <name evidence="4" type="ORF">PSHT_07869</name>
</gene>
<evidence type="ECO:0000256" key="2">
    <source>
        <dbReference type="ARBA" id="ARBA00022840"/>
    </source>
</evidence>
<dbReference type="AlphaFoldDB" id="A0A2S4VUC9"/>
<organism evidence="4 5">
    <name type="scientific">Puccinia striiformis</name>
    <dbReference type="NCBI Taxonomy" id="27350"/>
    <lineage>
        <taxon>Eukaryota</taxon>
        <taxon>Fungi</taxon>
        <taxon>Dikarya</taxon>
        <taxon>Basidiomycota</taxon>
        <taxon>Pucciniomycotina</taxon>
        <taxon>Pucciniomycetes</taxon>
        <taxon>Pucciniales</taxon>
        <taxon>Pucciniaceae</taxon>
        <taxon>Puccinia</taxon>
    </lineage>
</organism>
<dbReference type="GO" id="GO:0016887">
    <property type="term" value="F:ATP hydrolysis activity"/>
    <property type="evidence" value="ECO:0007669"/>
    <property type="project" value="InterPro"/>
</dbReference>
<reference evidence="4 5" key="1">
    <citation type="submission" date="2017-12" db="EMBL/GenBank/DDBJ databases">
        <title>Gene loss provides genomic basis for host adaptation in cereal stripe rust fungi.</title>
        <authorList>
            <person name="Xia C."/>
        </authorList>
    </citation>
    <scope>NUCLEOTIDE SEQUENCE [LARGE SCALE GENOMIC DNA]</scope>
    <source>
        <strain evidence="4 5">93TX-2</strain>
    </source>
</reference>
<dbReference type="VEuPathDB" id="FungiDB:PSTT_08593"/>
<dbReference type="InterPro" id="IPR027417">
    <property type="entry name" value="P-loop_NTPase"/>
</dbReference>
<name>A0A2S4VUC9_9BASI</name>
<evidence type="ECO:0000313" key="5">
    <source>
        <dbReference type="Proteomes" id="UP000238274"/>
    </source>
</evidence>
<reference evidence="5" key="3">
    <citation type="journal article" date="2018" name="Mol. Plant Microbe Interact.">
        <title>Genome sequence resources for the wheat stripe rust pathogen (Puccinia striiformis f. sp. tritici) and the barley stripe rust pathogen (Puccinia striiformis f. sp. hordei).</title>
        <authorList>
            <person name="Xia C."/>
            <person name="Wang M."/>
            <person name="Yin C."/>
            <person name="Cornejo O.E."/>
            <person name="Hulbert S.H."/>
            <person name="Chen X."/>
        </authorList>
    </citation>
    <scope>NUCLEOTIDE SEQUENCE [LARGE SCALE GENOMIC DNA]</scope>
    <source>
        <strain evidence="5">93TX-2</strain>
    </source>
</reference>
<dbReference type="SUPFAM" id="SSF52540">
    <property type="entry name" value="P-loop containing nucleoside triphosphate hydrolases"/>
    <property type="match status" value="2"/>
</dbReference>
<dbReference type="VEuPathDB" id="FungiDB:PSHT_07869"/>
<evidence type="ECO:0000313" key="4">
    <source>
        <dbReference type="EMBL" id="POW13126.1"/>
    </source>
</evidence>
<evidence type="ECO:0000259" key="3">
    <source>
        <dbReference type="PROSITE" id="PS50893"/>
    </source>
</evidence>
<keyword evidence="2" id="KW-0067">ATP-binding</keyword>
<accession>A0A2S4VUC9</accession>
<keyword evidence="1" id="KW-0547">Nucleotide-binding</keyword>
<dbReference type="Proteomes" id="UP000238274">
    <property type="component" value="Unassembled WGS sequence"/>
</dbReference>
<proteinExistence type="predicted"/>
<dbReference type="OrthoDB" id="6512918at2759"/>
<dbReference type="InterPro" id="IPR003439">
    <property type="entry name" value="ABC_transporter-like_ATP-bd"/>
</dbReference>
<dbReference type="PROSITE" id="PS50893">
    <property type="entry name" value="ABC_TRANSPORTER_2"/>
    <property type="match status" value="1"/>
</dbReference>